<dbReference type="EMBL" id="PITK01001278">
    <property type="protein sequence ID" value="TBU11298.1"/>
    <property type="molecule type" value="Genomic_DNA"/>
</dbReference>
<evidence type="ECO:0000313" key="2">
    <source>
        <dbReference type="Proteomes" id="UP000292282"/>
    </source>
</evidence>
<dbReference type="Proteomes" id="UP000292282">
    <property type="component" value="Unassembled WGS sequence"/>
</dbReference>
<name>A0A4Q9LRX2_9MICR</name>
<protein>
    <submittedName>
        <fullName evidence="1">Uncharacterized protein</fullName>
    </submittedName>
</protein>
<sequence>MKEDKSDKEECHKDSFVKYGGDKLFENLYESVKIISKNAEMPIKRSNYRRRSLSNTGDKVLSIKVANRSEKGLNSYMRLSMTIL</sequence>
<organism evidence="1 2">
    <name type="scientific">Hamiltosporidium tvaerminnensis</name>
    <dbReference type="NCBI Taxonomy" id="1176355"/>
    <lineage>
        <taxon>Eukaryota</taxon>
        <taxon>Fungi</taxon>
        <taxon>Fungi incertae sedis</taxon>
        <taxon>Microsporidia</taxon>
        <taxon>Dubosqiidae</taxon>
        <taxon>Hamiltosporidium</taxon>
    </lineage>
</organism>
<comment type="caution">
    <text evidence="1">The sequence shown here is derived from an EMBL/GenBank/DDBJ whole genome shotgun (WGS) entry which is preliminary data.</text>
</comment>
<accession>A0A4Q9LRX2</accession>
<keyword evidence="2" id="KW-1185">Reference proteome</keyword>
<reference evidence="1 2" key="1">
    <citation type="submission" date="2017-12" db="EMBL/GenBank/DDBJ databases">
        <authorList>
            <person name="Pombert J.-F."/>
            <person name="Haag K.L."/>
            <person name="Ebert D."/>
        </authorList>
    </citation>
    <scope>NUCLEOTIDE SEQUENCE [LARGE SCALE GENOMIC DNA]</scope>
    <source>
        <strain evidence="1">IL-G-3</strain>
    </source>
</reference>
<dbReference type="VEuPathDB" id="MicrosporidiaDB:CWI38_1278p0010"/>
<proteinExistence type="predicted"/>
<evidence type="ECO:0000313" key="1">
    <source>
        <dbReference type="EMBL" id="TBU11298.1"/>
    </source>
</evidence>
<gene>
    <name evidence="1" type="ORF">CWI38_1278p0010</name>
</gene>
<dbReference type="AlphaFoldDB" id="A0A4Q9LRX2"/>